<evidence type="ECO:0000313" key="2">
    <source>
        <dbReference type="EMBL" id="EIJ88486.1"/>
    </source>
</evidence>
<evidence type="ECO:0000256" key="1">
    <source>
        <dbReference type="SAM" id="Phobius"/>
    </source>
</evidence>
<feature type="transmembrane region" description="Helical" evidence="1">
    <location>
        <begin position="37"/>
        <end position="61"/>
    </location>
</feature>
<keyword evidence="3" id="KW-1185">Reference proteome</keyword>
<feature type="transmembrane region" description="Helical" evidence="1">
    <location>
        <begin position="144"/>
        <end position="166"/>
    </location>
</feature>
<dbReference type="AlphaFoldDB" id="I3EGY9"/>
<feature type="transmembrane region" description="Helical" evidence="1">
    <location>
        <begin position="81"/>
        <end position="101"/>
    </location>
</feature>
<feature type="transmembrane region" description="Helical" evidence="1">
    <location>
        <begin position="175"/>
        <end position="198"/>
    </location>
</feature>
<accession>I3EGY9</accession>
<dbReference type="InParanoid" id="I3EGY9"/>
<keyword evidence="1" id="KW-1133">Transmembrane helix</keyword>
<gene>
    <name evidence="2" type="ORF">NEQG_01176</name>
</gene>
<dbReference type="Proteomes" id="UP000002872">
    <property type="component" value="Unassembled WGS sequence"/>
</dbReference>
<keyword evidence="1" id="KW-0812">Transmembrane</keyword>
<dbReference type="OrthoDB" id="10461947at2759"/>
<dbReference type="EMBL" id="GL870878">
    <property type="protein sequence ID" value="EIJ88486.1"/>
    <property type="molecule type" value="Genomic_DNA"/>
</dbReference>
<sequence length="213" mass="25222">MHGIVQSRIPLKSSNNTTQSNYNHIRIRNAYLYINRIYFILCVHIIYIIIVIYTVVLMYASLDNKPITFSQKNNLVYESNITIYLYLYVISMISSFIFIYNRRNIIIYEKVRYNLFFIFLSSCVITFCYLCIIFYLRMGLIKSMIHFNTLCVISLGVLPIITQCVIKHIDINYHYILHIVELLLFITLCIIIINMFVLKSLISTLVSKNVFIY</sequence>
<reference evidence="2" key="1">
    <citation type="submission" date="2011-01" db="EMBL/GenBank/DDBJ databases">
        <title>The Genome Sequence of Nematocida parisii strain ERTm3.</title>
        <authorList>
            <consortium name="The Broad Institute Genome Sequencing Platform"/>
            <consortium name="The Broad Institute Genome Sequencing Center for Infectious Disease"/>
            <person name="Cuomo C."/>
            <person name="Troemel E."/>
            <person name="Young S.K."/>
            <person name="Zeng Q."/>
            <person name="Gargeya S."/>
            <person name="Fitzgerald M."/>
            <person name="Haas B."/>
            <person name="Abouelleil A."/>
            <person name="Alvarado L."/>
            <person name="Arachchi H.M."/>
            <person name="Berlin A."/>
            <person name="Chapman S.B."/>
            <person name="Gearin G."/>
            <person name="Goldberg J."/>
            <person name="Griggs A."/>
            <person name="Gujja S."/>
            <person name="Hansen M."/>
            <person name="Heiman D."/>
            <person name="Howarth C."/>
            <person name="Larimer J."/>
            <person name="Lui A."/>
            <person name="MacDonald P.J.P."/>
            <person name="McCowen C."/>
            <person name="Montmayeur A."/>
            <person name="Murphy C."/>
            <person name="Neiman D."/>
            <person name="Pearson M."/>
            <person name="Priest M."/>
            <person name="Roberts A."/>
            <person name="Saif S."/>
            <person name="Shea T."/>
            <person name="Sisk P."/>
            <person name="Stolte C."/>
            <person name="Sykes S."/>
            <person name="Wortman J."/>
            <person name="Nusbaum C."/>
            <person name="Birren B."/>
        </authorList>
    </citation>
    <scope>NUCLEOTIDE SEQUENCE</scope>
    <source>
        <strain evidence="2">ERTm3</strain>
    </source>
</reference>
<name>I3EGY9_NEMP3</name>
<protein>
    <submittedName>
        <fullName evidence="2">Uncharacterized protein</fullName>
    </submittedName>
</protein>
<dbReference type="VEuPathDB" id="MicrosporidiaDB:NEQG_01176"/>
<keyword evidence="1" id="KW-0472">Membrane</keyword>
<dbReference type="HOGENOM" id="CLU_1294723_0_0_1"/>
<organism evidence="2 3">
    <name type="scientific">Nematocida parisii (strain ERTm3)</name>
    <name type="common">Nematode killer fungus</name>
    <dbReference type="NCBI Taxonomy" id="935791"/>
    <lineage>
        <taxon>Eukaryota</taxon>
        <taxon>Fungi</taxon>
        <taxon>Fungi incertae sedis</taxon>
        <taxon>Microsporidia</taxon>
        <taxon>Nematocida</taxon>
    </lineage>
</organism>
<feature type="transmembrane region" description="Helical" evidence="1">
    <location>
        <begin position="113"/>
        <end position="138"/>
    </location>
</feature>
<proteinExistence type="predicted"/>
<evidence type="ECO:0000313" key="3">
    <source>
        <dbReference type="Proteomes" id="UP000002872"/>
    </source>
</evidence>